<comment type="caution">
    <text evidence="2">The sequence shown here is derived from an EMBL/GenBank/DDBJ whole genome shotgun (WGS) entry which is preliminary data.</text>
</comment>
<keyword evidence="3" id="KW-1185">Reference proteome</keyword>
<proteinExistence type="predicted"/>
<evidence type="ECO:0000313" key="3">
    <source>
        <dbReference type="Proteomes" id="UP000651977"/>
    </source>
</evidence>
<organism evidence="2 3">
    <name type="scientific">Agarivorans gilvus</name>
    <dbReference type="NCBI Taxonomy" id="680279"/>
    <lineage>
        <taxon>Bacteria</taxon>
        <taxon>Pseudomonadati</taxon>
        <taxon>Pseudomonadota</taxon>
        <taxon>Gammaproteobacteria</taxon>
        <taxon>Alteromonadales</taxon>
        <taxon>Alteromonadaceae</taxon>
        <taxon>Agarivorans</taxon>
    </lineage>
</organism>
<feature type="transmembrane region" description="Helical" evidence="1">
    <location>
        <begin position="12"/>
        <end position="28"/>
    </location>
</feature>
<keyword evidence="1" id="KW-0812">Transmembrane</keyword>
<name>A0ABQ1I190_9ALTE</name>
<gene>
    <name evidence="2" type="ORF">GCM10007414_19650</name>
</gene>
<protein>
    <submittedName>
        <fullName evidence="2">Uncharacterized protein</fullName>
    </submittedName>
</protein>
<dbReference type="EMBL" id="BMDY01000010">
    <property type="protein sequence ID" value="GGB06400.1"/>
    <property type="molecule type" value="Genomic_DNA"/>
</dbReference>
<keyword evidence="1" id="KW-0472">Membrane</keyword>
<evidence type="ECO:0000313" key="2">
    <source>
        <dbReference type="EMBL" id="GGB06400.1"/>
    </source>
</evidence>
<dbReference type="Proteomes" id="UP000651977">
    <property type="component" value="Unassembled WGS sequence"/>
</dbReference>
<reference evidence="3" key="1">
    <citation type="journal article" date="2019" name="Int. J. Syst. Evol. Microbiol.">
        <title>The Global Catalogue of Microorganisms (GCM) 10K type strain sequencing project: providing services to taxonomists for standard genome sequencing and annotation.</title>
        <authorList>
            <consortium name="The Broad Institute Genomics Platform"/>
            <consortium name="The Broad Institute Genome Sequencing Center for Infectious Disease"/>
            <person name="Wu L."/>
            <person name="Ma J."/>
        </authorList>
    </citation>
    <scope>NUCLEOTIDE SEQUENCE [LARGE SCALE GENOMIC DNA]</scope>
    <source>
        <strain evidence="3">CGMCC 1.10131</strain>
    </source>
</reference>
<feature type="transmembrane region" description="Helical" evidence="1">
    <location>
        <begin position="34"/>
        <end position="52"/>
    </location>
</feature>
<keyword evidence="1" id="KW-1133">Transmembrane helix</keyword>
<accession>A0ABQ1I190</accession>
<evidence type="ECO:0000256" key="1">
    <source>
        <dbReference type="SAM" id="Phobius"/>
    </source>
</evidence>
<sequence>MVMIELISKCLFASNSIAASACSIYFFWLERLAIVVYWYWFVGAAVITLYWAKAYGTNT</sequence>